<feature type="transmembrane region" description="Helical" evidence="7">
    <location>
        <begin position="116"/>
        <end position="136"/>
    </location>
</feature>
<comment type="similarity">
    <text evidence="2">Belongs to the SLC34A transporter family.</text>
</comment>
<comment type="subcellular location">
    <subcellularLocation>
        <location evidence="1">Apical cell membrane</location>
        <topology evidence="1">Multi-pass membrane protein</topology>
    </subcellularLocation>
</comment>
<keyword evidence="3" id="KW-1003">Cell membrane</keyword>
<feature type="transmembrane region" description="Helical" evidence="7">
    <location>
        <begin position="277"/>
        <end position="299"/>
    </location>
</feature>
<protein>
    <submittedName>
        <fullName evidence="9">Sodium-dependent phosphate transport protein 2B</fullName>
    </submittedName>
</protein>
<dbReference type="GO" id="GO:0044341">
    <property type="term" value="P:sodium-dependent phosphate transport"/>
    <property type="evidence" value="ECO:0007669"/>
    <property type="project" value="InterPro"/>
</dbReference>
<evidence type="ECO:0000256" key="2">
    <source>
        <dbReference type="ARBA" id="ARBA00005808"/>
    </source>
</evidence>
<dbReference type="Pfam" id="PF02690">
    <property type="entry name" value="Na_Pi_cotrans"/>
    <property type="match status" value="2"/>
</dbReference>
<feature type="transmembrane region" description="Helical" evidence="7">
    <location>
        <begin position="47"/>
        <end position="68"/>
    </location>
</feature>
<feature type="transmembrane region" description="Helical" evidence="7">
    <location>
        <begin position="89"/>
        <end position="110"/>
    </location>
</feature>
<name>A0A914VW69_9BILA</name>
<feature type="transmembrane region" description="Helical" evidence="7">
    <location>
        <begin position="329"/>
        <end position="349"/>
    </location>
</feature>
<proteinExistence type="inferred from homology"/>
<evidence type="ECO:0000256" key="1">
    <source>
        <dbReference type="ARBA" id="ARBA00004424"/>
    </source>
</evidence>
<dbReference type="PANTHER" id="PTHR10010:SF46">
    <property type="entry name" value="SODIUM-DEPENDENT PHOSPHATE TRANSPORT PROTEIN 2B"/>
    <property type="match status" value="1"/>
</dbReference>
<dbReference type="PANTHER" id="PTHR10010">
    <property type="entry name" value="SOLUTE CARRIER FAMILY 34 SODIUM PHOSPHATE , MEMBER 2-RELATED"/>
    <property type="match status" value="1"/>
</dbReference>
<evidence type="ECO:0000256" key="6">
    <source>
        <dbReference type="ARBA" id="ARBA00023136"/>
    </source>
</evidence>
<evidence type="ECO:0000313" key="9">
    <source>
        <dbReference type="WBParaSite" id="PSAMB.scaffold25size111298.g869.t1"/>
    </source>
</evidence>
<evidence type="ECO:0000256" key="3">
    <source>
        <dbReference type="ARBA" id="ARBA00022475"/>
    </source>
</evidence>
<organism evidence="8 9">
    <name type="scientific">Plectus sambesii</name>
    <dbReference type="NCBI Taxonomy" id="2011161"/>
    <lineage>
        <taxon>Eukaryota</taxon>
        <taxon>Metazoa</taxon>
        <taxon>Ecdysozoa</taxon>
        <taxon>Nematoda</taxon>
        <taxon>Chromadorea</taxon>
        <taxon>Plectida</taxon>
        <taxon>Plectina</taxon>
        <taxon>Plectoidea</taxon>
        <taxon>Plectidae</taxon>
        <taxon>Plectus</taxon>
    </lineage>
</organism>
<feature type="transmembrane region" description="Helical" evidence="7">
    <location>
        <begin position="443"/>
        <end position="469"/>
    </location>
</feature>
<evidence type="ECO:0000256" key="4">
    <source>
        <dbReference type="ARBA" id="ARBA00022692"/>
    </source>
</evidence>
<feature type="transmembrane region" description="Helical" evidence="7">
    <location>
        <begin position="172"/>
        <end position="191"/>
    </location>
</feature>
<dbReference type="GO" id="GO:0016324">
    <property type="term" value="C:apical plasma membrane"/>
    <property type="evidence" value="ECO:0007669"/>
    <property type="project" value="UniProtKB-SubCell"/>
</dbReference>
<accession>A0A914VW69</accession>
<dbReference type="GO" id="GO:0005436">
    <property type="term" value="F:sodium:phosphate symporter activity"/>
    <property type="evidence" value="ECO:0007669"/>
    <property type="project" value="InterPro"/>
</dbReference>
<evidence type="ECO:0000313" key="8">
    <source>
        <dbReference type="Proteomes" id="UP000887566"/>
    </source>
</evidence>
<keyword evidence="6 7" id="KW-0472">Membrane</keyword>
<feature type="transmembrane region" description="Helical" evidence="7">
    <location>
        <begin position="403"/>
        <end position="423"/>
    </location>
</feature>
<dbReference type="NCBIfam" id="NF037997">
    <property type="entry name" value="Na_Pi_symport"/>
    <property type="match status" value="1"/>
</dbReference>
<evidence type="ECO:0000256" key="7">
    <source>
        <dbReference type="SAM" id="Phobius"/>
    </source>
</evidence>
<dbReference type="NCBIfam" id="TIGR01013">
    <property type="entry name" value="2a58"/>
    <property type="match status" value="1"/>
</dbReference>
<dbReference type="Proteomes" id="UP000887566">
    <property type="component" value="Unplaced"/>
</dbReference>
<evidence type="ECO:0000256" key="5">
    <source>
        <dbReference type="ARBA" id="ARBA00022989"/>
    </source>
</evidence>
<dbReference type="AlphaFoldDB" id="A0A914VW69"/>
<reference evidence="9" key="1">
    <citation type="submission" date="2022-11" db="UniProtKB">
        <authorList>
            <consortium name="WormBaseParasite"/>
        </authorList>
    </citation>
    <scope>IDENTIFICATION</scope>
</reference>
<keyword evidence="4 7" id="KW-0812">Transmembrane</keyword>
<keyword evidence="8" id="KW-1185">Reference proteome</keyword>
<dbReference type="InterPro" id="IPR003841">
    <property type="entry name" value="Na/Pi_transpt"/>
</dbReference>
<dbReference type="WBParaSite" id="PSAMB.scaffold25size111298.g869.t1">
    <property type="protein sequence ID" value="PSAMB.scaffold25size111298.g869.t1"/>
    <property type="gene ID" value="PSAMB.scaffold25size111298.g869"/>
</dbReference>
<feature type="transmembrane region" description="Helical" evidence="7">
    <location>
        <begin position="369"/>
        <end position="391"/>
    </location>
</feature>
<keyword evidence="5 7" id="KW-1133">Transmembrane helix</keyword>
<sequence>MAKVEPLSHEIAVSDDLWSAPVDLTNNDGKKWRDMTRNERTILFLKYVVRIALLLLLLFVFICSLGLLSDAFRLVGGKQAGQVFRNSAILMNPIAGLMIGVLATVILQSSSTTTSIIVSMVASSLLTVHAAIPIAMGANIGTSMTNTIVSLGQSGNRNEFRRAFAGATVHDMFNWFTVFVLLPVEVLFGLLEKLTDVLVRPISTSQGGGELKLLSVITDPVNNLIVQVDKNRITEIAIADNDTDLGSLIKLCVDANGTSIEPCNYHHIFAYTTWSDLAVGLVLLIISLVVLISCLIGIVKVLQSMLKGQVASIIRKTVDKDFPGIFRHLTGYFVMLIGCVMTILVQSSSVFTSALTPLVGIGVLSIERMYPLTLGSNIGTTFTSLLAALAADSSMLQKTLQISLCHLFFNLFGILIYYPIPFMRKLPIGAAKFLGLKTSKYRWFAIVYLVVMFFLLPVTHAPHLLPVILRNWEFLPKWMHSLRPYDRMIVKLGSVFPCCRTCCTTVAEEEKEIADKAADAFRLQHGAISISLVDTPPPVAQVEVTKM</sequence>